<proteinExistence type="predicted"/>
<protein>
    <submittedName>
        <fullName evidence="2">Uncharacterized protein</fullName>
    </submittedName>
</protein>
<dbReference type="OrthoDB" id="4939762at2759"/>
<name>A0A2H2ZQR8_TRIPA</name>
<accession>A0A2H2ZQR8</accession>
<comment type="caution">
    <text evidence="2">The sequence shown here is derived from an EMBL/GenBank/DDBJ whole genome shotgun (WGS) entry which is preliminary data.</text>
</comment>
<feature type="region of interest" description="Disordered" evidence="1">
    <location>
        <begin position="1"/>
        <end position="39"/>
    </location>
</feature>
<feature type="compositionally biased region" description="Basic residues" evidence="1">
    <location>
        <begin position="23"/>
        <end position="33"/>
    </location>
</feature>
<reference evidence="2 3" key="1">
    <citation type="journal article" date="2015" name="Genome Announc.">
        <title>Genome sequence and annotation of Trichoderma parareesei, the ancestor of the cellulase producer Trichoderma reesei.</title>
        <authorList>
            <person name="Yang D."/>
            <person name="Pomraning K."/>
            <person name="Kopchinskiy A."/>
            <person name="Karimi Aghcheh R."/>
            <person name="Atanasova L."/>
            <person name="Chenthamara K."/>
            <person name="Baker S.E."/>
            <person name="Zhang R."/>
            <person name="Shen Q."/>
            <person name="Freitag M."/>
            <person name="Kubicek C.P."/>
            <person name="Druzhinina I.S."/>
        </authorList>
    </citation>
    <scope>NUCLEOTIDE SEQUENCE [LARGE SCALE GENOMIC DNA]</scope>
    <source>
        <strain evidence="2 3">CBS 125925</strain>
    </source>
</reference>
<evidence type="ECO:0000313" key="3">
    <source>
        <dbReference type="Proteomes" id="UP000219286"/>
    </source>
</evidence>
<sequence>MASNKRTVIELSSDSDDDNPLVQRRRKIRRQSQAKRIEADPDEVRDKVADFLKFLDGAIPRNFVACDVADYIQRESNTRLSVAKQQGVSLQQIFIGRDCLPAWHDMHWDPEQEALHCAIQNRLLDLDVANALGDTLRGLLMAKGNMKLEEARQLGLRLEDITISAGLLATWNRPAPELHNSHRLENPLSEQAQREELMDDDMGQSSIGTSIPHSLIVSRAGTPDFDTSSIACDSSSVNPLPEYSESDDEAPHILHDVEVVGCREGHPDVDLEVYLVEDDSDVDDLPELELAIDGDAFAYYFGDGGAVEVEIPGMDLRCSLVMPPDTSYDDGDADMEDYDDHEEGNDDGEDRNSLFGEDEDMGGQEDGAQIDGGTHTQVDGFQASFAMAQDDEEQNSVIQITEDGFMW</sequence>
<dbReference type="Proteomes" id="UP000219286">
    <property type="component" value="Unassembled WGS sequence"/>
</dbReference>
<feature type="compositionally biased region" description="Polar residues" evidence="1">
    <location>
        <begin position="1"/>
        <end position="12"/>
    </location>
</feature>
<feature type="region of interest" description="Disordered" evidence="1">
    <location>
        <begin position="325"/>
        <end position="379"/>
    </location>
</feature>
<evidence type="ECO:0000313" key="2">
    <source>
        <dbReference type="EMBL" id="OTA03055.1"/>
    </source>
</evidence>
<evidence type="ECO:0000256" key="1">
    <source>
        <dbReference type="SAM" id="MobiDB-lite"/>
    </source>
</evidence>
<feature type="compositionally biased region" description="Acidic residues" evidence="1">
    <location>
        <begin position="327"/>
        <end position="349"/>
    </location>
</feature>
<keyword evidence="3" id="KW-1185">Reference proteome</keyword>
<gene>
    <name evidence="2" type="ORF">A9Z42_0034500</name>
</gene>
<organism evidence="2 3">
    <name type="scientific">Trichoderma parareesei</name>
    <name type="common">Filamentous fungus</name>
    <dbReference type="NCBI Taxonomy" id="858221"/>
    <lineage>
        <taxon>Eukaryota</taxon>
        <taxon>Fungi</taxon>
        <taxon>Dikarya</taxon>
        <taxon>Ascomycota</taxon>
        <taxon>Pezizomycotina</taxon>
        <taxon>Sordariomycetes</taxon>
        <taxon>Hypocreomycetidae</taxon>
        <taxon>Hypocreales</taxon>
        <taxon>Hypocreaceae</taxon>
        <taxon>Trichoderma</taxon>
    </lineage>
</organism>
<dbReference type="EMBL" id="LFMI01000377">
    <property type="protein sequence ID" value="OTA03055.1"/>
    <property type="molecule type" value="Genomic_DNA"/>
</dbReference>
<dbReference type="AlphaFoldDB" id="A0A2H2ZQR8"/>